<organism evidence="2 3">
    <name type="scientific">Pelagerythrobacter marensis</name>
    <dbReference type="NCBI Taxonomy" id="543877"/>
    <lineage>
        <taxon>Bacteria</taxon>
        <taxon>Pseudomonadati</taxon>
        <taxon>Pseudomonadota</taxon>
        <taxon>Alphaproteobacteria</taxon>
        <taxon>Sphingomonadales</taxon>
        <taxon>Erythrobacteraceae</taxon>
        <taxon>Pelagerythrobacter</taxon>
    </lineage>
</organism>
<reference evidence="2 3" key="1">
    <citation type="submission" date="2015-06" db="EMBL/GenBank/DDBJ databases">
        <authorList>
            <person name="Kim K.M."/>
        </authorList>
    </citation>
    <scope>NUCLEOTIDE SEQUENCE [LARGE SCALE GENOMIC DNA]</scope>
    <source>
        <strain evidence="2 3">KCTC 22370</strain>
    </source>
</reference>
<sequence>MNGLSKFIVQPCRSGGAAGLCGLMAVALIVGCGDTEDRDGDYERPTDPVLPAPVIAPEPTAPPVQYEPPRPSHYYDERDGVFYSYIAAVSEEDRKTGKVAGDVVTFAYLGENDGKHVLARVMPNGTITGRSSCRSPCRVITYEDGTQVGYNESSIIGAAFADALNGELEIASLVKPTRSRPPELQPSSVPAASSTDEWTASELALISEWQVLNEQCRDGTDANAVTACERRDDVIAPALEEANICYGRAYEAAANQTLHRCTGDSLHLTP</sequence>
<evidence type="ECO:0000256" key="1">
    <source>
        <dbReference type="SAM" id="MobiDB-lite"/>
    </source>
</evidence>
<feature type="region of interest" description="Disordered" evidence="1">
    <location>
        <begin position="38"/>
        <end position="69"/>
    </location>
</feature>
<dbReference type="OrthoDB" id="1522627at2"/>
<accession>A0A0G3X6Z5</accession>
<name>A0A0G3X6Z5_9SPHN</name>
<feature type="compositionally biased region" description="Pro residues" evidence="1">
    <location>
        <begin position="48"/>
        <end position="69"/>
    </location>
</feature>
<feature type="region of interest" description="Disordered" evidence="1">
    <location>
        <begin position="176"/>
        <end position="195"/>
    </location>
</feature>
<proteinExistence type="predicted"/>
<dbReference type="KEGG" id="amx:AM2010_28"/>
<evidence type="ECO:0008006" key="4">
    <source>
        <dbReference type="Google" id="ProtNLM"/>
    </source>
</evidence>
<dbReference type="RefSeq" id="WP_150115300.1">
    <property type="nucleotide sequence ID" value="NZ_CP011805.1"/>
</dbReference>
<keyword evidence="3" id="KW-1185">Reference proteome</keyword>
<dbReference type="AlphaFoldDB" id="A0A0G3X6Z5"/>
<gene>
    <name evidence="2" type="ORF">AM2010_28</name>
</gene>
<dbReference type="EMBL" id="CP011805">
    <property type="protein sequence ID" value="AKM06123.1"/>
    <property type="molecule type" value="Genomic_DNA"/>
</dbReference>
<dbReference type="PROSITE" id="PS51257">
    <property type="entry name" value="PROKAR_LIPOPROTEIN"/>
    <property type="match status" value="1"/>
</dbReference>
<evidence type="ECO:0000313" key="3">
    <source>
        <dbReference type="Proteomes" id="UP000037643"/>
    </source>
</evidence>
<feature type="compositionally biased region" description="Polar residues" evidence="1">
    <location>
        <begin position="185"/>
        <end position="195"/>
    </location>
</feature>
<dbReference type="Proteomes" id="UP000037643">
    <property type="component" value="Chromosome"/>
</dbReference>
<dbReference type="PATRIC" id="fig|543877.4.peg.29"/>
<evidence type="ECO:0000313" key="2">
    <source>
        <dbReference type="EMBL" id="AKM06123.1"/>
    </source>
</evidence>
<protein>
    <recommendedName>
        <fullName evidence="4">Lipoprotein</fullName>
    </recommendedName>
</protein>